<dbReference type="GO" id="GO:0009401">
    <property type="term" value="P:phosphoenolpyruvate-dependent sugar phosphotransferase system"/>
    <property type="evidence" value="ECO:0007669"/>
    <property type="project" value="InterPro"/>
</dbReference>
<gene>
    <name evidence="3" type="ORF">FJY75_12340</name>
</gene>
<organism evidence="3 4">
    <name type="scientific">Eiseniibacteriota bacterium</name>
    <dbReference type="NCBI Taxonomy" id="2212470"/>
    <lineage>
        <taxon>Bacteria</taxon>
        <taxon>Candidatus Eiseniibacteriota</taxon>
    </lineage>
</organism>
<dbReference type="PANTHER" id="PTHR33799">
    <property type="entry name" value="PTS PERMEASE-RELATED-RELATED"/>
    <property type="match status" value="1"/>
</dbReference>
<dbReference type="InterPro" id="IPR051471">
    <property type="entry name" value="Bacterial_PTS_sugar_comp"/>
</dbReference>
<evidence type="ECO:0000313" key="4">
    <source>
        <dbReference type="Proteomes" id="UP000748308"/>
    </source>
</evidence>
<dbReference type="EMBL" id="VGIY01000424">
    <property type="protein sequence ID" value="MBM3318631.1"/>
    <property type="molecule type" value="Genomic_DNA"/>
</dbReference>
<dbReference type="PANTHER" id="PTHR33799:SF1">
    <property type="entry name" value="PTS SYSTEM MANNOSE-SPECIFIC EIIAB COMPONENT-RELATED"/>
    <property type="match status" value="1"/>
</dbReference>
<accession>A0A938BSC0</accession>
<evidence type="ECO:0000259" key="2">
    <source>
        <dbReference type="PROSITE" id="PS51096"/>
    </source>
</evidence>
<dbReference type="Gene3D" id="3.40.50.510">
    <property type="entry name" value="Phosphotransferase system, mannose-type IIA component"/>
    <property type="match status" value="1"/>
</dbReference>
<dbReference type="Pfam" id="PF03610">
    <property type="entry name" value="EIIA-man"/>
    <property type="match status" value="1"/>
</dbReference>
<proteinExistence type="predicted"/>
<dbReference type="SUPFAM" id="SSF53062">
    <property type="entry name" value="PTS system fructose IIA component-like"/>
    <property type="match status" value="1"/>
</dbReference>
<comment type="caution">
    <text evidence="3">The sequence shown here is derived from an EMBL/GenBank/DDBJ whole genome shotgun (WGS) entry which is preliminary data.</text>
</comment>
<keyword evidence="1" id="KW-0808">Transferase</keyword>
<reference evidence="3" key="1">
    <citation type="submission" date="2019-03" db="EMBL/GenBank/DDBJ databases">
        <title>Lake Tanganyika Metagenome-Assembled Genomes (MAGs).</title>
        <authorList>
            <person name="Tran P."/>
        </authorList>
    </citation>
    <scope>NUCLEOTIDE SEQUENCE</scope>
    <source>
        <strain evidence="3">M_DeepCast_400m_m2_100</strain>
    </source>
</reference>
<sequence>MTGERRVPGVLVTHGRLGLELLRTAESILGPQPAMQVVSNSGKSPEGLQAEIEALLPPSGPVVVLVDLLGGSCGHACALVRRGRPDLLLAGGVNLPMLLEFLCHRGSASPGDLRERLLTRGRDGIRLLGWAEEEPA</sequence>
<evidence type="ECO:0000313" key="3">
    <source>
        <dbReference type="EMBL" id="MBM3318631.1"/>
    </source>
</evidence>
<dbReference type="AlphaFoldDB" id="A0A938BSC0"/>
<dbReference type="InterPro" id="IPR036662">
    <property type="entry name" value="PTS_EIIA_man-typ_sf"/>
</dbReference>
<evidence type="ECO:0000256" key="1">
    <source>
        <dbReference type="ARBA" id="ARBA00022679"/>
    </source>
</evidence>
<dbReference type="GO" id="GO:0016020">
    <property type="term" value="C:membrane"/>
    <property type="evidence" value="ECO:0007669"/>
    <property type="project" value="InterPro"/>
</dbReference>
<dbReference type="Proteomes" id="UP000748308">
    <property type="component" value="Unassembled WGS sequence"/>
</dbReference>
<protein>
    <submittedName>
        <fullName evidence="3">PTS mannose transporter subunit IIAB</fullName>
    </submittedName>
</protein>
<dbReference type="InterPro" id="IPR004701">
    <property type="entry name" value="PTS_EIIA_man-typ"/>
</dbReference>
<name>A0A938BSC0_UNCEI</name>
<dbReference type="GO" id="GO:0016740">
    <property type="term" value="F:transferase activity"/>
    <property type="evidence" value="ECO:0007669"/>
    <property type="project" value="UniProtKB-KW"/>
</dbReference>
<feature type="domain" description="PTS EIIA type-4" evidence="2">
    <location>
        <begin position="6"/>
        <end position="125"/>
    </location>
</feature>
<dbReference type="PROSITE" id="PS51096">
    <property type="entry name" value="PTS_EIIA_TYPE_4"/>
    <property type="match status" value="1"/>
</dbReference>